<name>A0A352IXK7_9GAMM</name>
<dbReference type="EC" id="1.1.1.262" evidence="1"/>
<dbReference type="SUPFAM" id="SSF53659">
    <property type="entry name" value="Isocitrate/Isopropylmalate dehydrogenase-like"/>
    <property type="match status" value="1"/>
</dbReference>
<proteinExistence type="predicted"/>
<gene>
    <name evidence="1" type="primary">pdxA</name>
    <name evidence="1" type="ORF">DC045_18180</name>
</gene>
<protein>
    <submittedName>
        <fullName evidence="1">4-hydroxythreonine-4-phosphate dehydrogenase</fullName>
        <ecNumber evidence="1">1.1.1.262</ecNumber>
    </submittedName>
</protein>
<dbReference type="Proteomes" id="UP000263489">
    <property type="component" value="Unassembled WGS sequence"/>
</dbReference>
<keyword evidence="1" id="KW-0560">Oxidoreductase</keyword>
<evidence type="ECO:0000313" key="1">
    <source>
        <dbReference type="EMBL" id="HBC36190.1"/>
    </source>
</evidence>
<reference evidence="1 2" key="1">
    <citation type="journal article" date="2018" name="Nat. Biotechnol.">
        <title>A standardized bacterial taxonomy based on genome phylogeny substantially revises the tree of life.</title>
        <authorList>
            <person name="Parks D.H."/>
            <person name="Chuvochina M."/>
            <person name="Waite D.W."/>
            <person name="Rinke C."/>
            <person name="Skarshewski A."/>
            <person name="Chaumeil P.A."/>
            <person name="Hugenholtz P."/>
        </authorList>
    </citation>
    <scope>NUCLEOTIDE SEQUENCE [LARGE SCALE GENOMIC DNA]</scope>
    <source>
        <strain evidence="1">UBA9380</strain>
    </source>
</reference>
<evidence type="ECO:0000313" key="2">
    <source>
        <dbReference type="Proteomes" id="UP000263489"/>
    </source>
</evidence>
<dbReference type="Gene3D" id="3.40.718.10">
    <property type="entry name" value="Isopropylmalate Dehydrogenase"/>
    <property type="match status" value="1"/>
</dbReference>
<comment type="caution">
    <text evidence="1">The sequence shown here is derived from an EMBL/GenBank/DDBJ whole genome shotgun (WGS) entry which is preliminary data.</text>
</comment>
<sequence>MSNPVVLALTAGEPAGIGPELCLQLALEARSAGVVVVASRPLLEAR</sequence>
<dbReference type="EMBL" id="DNNA01000288">
    <property type="protein sequence ID" value="HBC36190.1"/>
    <property type="molecule type" value="Genomic_DNA"/>
</dbReference>
<accession>A0A352IXK7</accession>
<dbReference type="AlphaFoldDB" id="A0A352IXK7"/>
<dbReference type="GO" id="GO:0050570">
    <property type="term" value="F:4-hydroxythreonine-4-phosphate dehydrogenase activity"/>
    <property type="evidence" value="ECO:0007669"/>
    <property type="project" value="UniProtKB-EC"/>
</dbReference>
<organism evidence="1 2">
    <name type="scientific">Marinobacter adhaerens</name>
    <dbReference type="NCBI Taxonomy" id="1033846"/>
    <lineage>
        <taxon>Bacteria</taxon>
        <taxon>Pseudomonadati</taxon>
        <taxon>Pseudomonadota</taxon>
        <taxon>Gammaproteobacteria</taxon>
        <taxon>Pseudomonadales</taxon>
        <taxon>Marinobacteraceae</taxon>
        <taxon>Marinobacter</taxon>
    </lineage>
</organism>
<feature type="non-terminal residue" evidence="1">
    <location>
        <position position="46"/>
    </location>
</feature>